<accession>A0A2A7AV67</accession>
<comment type="caution">
    <text evidence="1">The sequence shown here is derived from an EMBL/GenBank/DDBJ whole genome shotgun (WGS) entry which is preliminary data.</text>
</comment>
<name>A0A2A7AV67_9FIRM</name>
<dbReference type="Proteomes" id="UP000220480">
    <property type="component" value="Unassembled WGS sequence"/>
</dbReference>
<protein>
    <submittedName>
        <fullName evidence="1">Uncharacterized protein</fullName>
    </submittedName>
</protein>
<dbReference type="Pfam" id="PF22758">
    <property type="entry name" value="Phage_cement"/>
    <property type="match status" value="1"/>
</dbReference>
<gene>
    <name evidence="1" type="ORF">CGS59_13100</name>
</gene>
<dbReference type="EMBL" id="NMTZ01000027">
    <property type="protein sequence ID" value="PDX83046.1"/>
    <property type="molecule type" value="Genomic_DNA"/>
</dbReference>
<evidence type="ECO:0000313" key="1">
    <source>
        <dbReference type="EMBL" id="PDX83046.1"/>
    </source>
</evidence>
<evidence type="ECO:0000313" key="2">
    <source>
        <dbReference type="Proteomes" id="UP000220480"/>
    </source>
</evidence>
<sequence length="177" mass="18322">MGVQKTYGYATSKGVAGGIYDMFHYPVDSRFNEEENGKLHFGVGVVTGKVPGSSVALPTSASTADNFEGVVINGFDRQQDLEGKLYVLNNQNVGVMRRGRVWVRLATGAAPAYGDALHMIVEGDEAGCFAKEGGIAIPGRFIGAASNGVAPVELYGVPAASGADGHAASTDDAKPTV</sequence>
<dbReference type="AlphaFoldDB" id="A0A2A7AV67"/>
<proteinExistence type="predicted"/>
<reference evidence="1 2" key="1">
    <citation type="journal article" date="2017" name="Front. Microbiol.">
        <title>New Insights into the Diversity of the Genus Faecalibacterium.</title>
        <authorList>
            <person name="Benevides L."/>
            <person name="Burman S."/>
            <person name="Martin R."/>
            <person name="Robert V."/>
            <person name="Thomas M."/>
            <person name="Miquel S."/>
            <person name="Chain F."/>
            <person name="Sokol H."/>
            <person name="Bermudez-Humaran L.G."/>
            <person name="Morrison M."/>
            <person name="Langella P."/>
            <person name="Azevedo V.A."/>
            <person name="Chatel J.M."/>
            <person name="Soares S."/>
        </authorList>
    </citation>
    <scope>NUCLEOTIDE SEQUENCE [LARGE SCALE GENOMIC DNA]</scope>
    <source>
        <strain evidence="1 2">CNCM I 4644</strain>
    </source>
</reference>
<dbReference type="InterPro" id="IPR054438">
    <property type="entry name" value="Struct_cement_gp24/gp6"/>
</dbReference>
<organism evidence="1 2">
    <name type="scientific">Faecalibacterium prausnitzii</name>
    <dbReference type="NCBI Taxonomy" id="853"/>
    <lineage>
        <taxon>Bacteria</taxon>
        <taxon>Bacillati</taxon>
        <taxon>Bacillota</taxon>
        <taxon>Clostridia</taxon>
        <taxon>Eubacteriales</taxon>
        <taxon>Oscillospiraceae</taxon>
        <taxon>Faecalibacterium</taxon>
    </lineage>
</organism>
<dbReference type="RefSeq" id="WP_097780275.1">
    <property type="nucleotide sequence ID" value="NZ_NMTZ01000027.1"/>
</dbReference>